<dbReference type="AlphaFoldDB" id="A0A9X8Y849"/>
<protein>
    <submittedName>
        <fullName evidence="1">Uncharacterized protein DUF3783</fullName>
    </submittedName>
</protein>
<dbReference type="Proteomes" id="UP000294682">
    <property type="component" value="Unassembled WGS sequence"/>
</dbReference>
<evidence type="ECO:0000313" key="1">
    <source>
        <dbReference type="EMBL" id="TCL43397.1"/>
    </source>
</evidence>
<name>A0A9X8Y849_9FIRM</name>
<comment type="caution">
    <text evidence="1">The sequence shown here is derived from an EMBL/GenBank/DDBJ whole genome shotgun (WGS) entry which is preliminary data.</text>
</comment>
<organism evidence="1 2">
    <name type="scientific">Harryflintia acetispora</name>
    <dbReference type="NCBI Taxonomy" id="1849041"/>
    <lineage>
        <taxon>Bacteria</taxon>
        <taxon>Bacillati</taxon>
        <taxon>Bacillota</taxon>
        <taxon>Clostridia</taxon>
        <taxon>Eubacteriales</taxon>
        <taxon>Oscillospiraceae</taxon>
        <taxon>Harryflintia</taxon>
    </lineage>
</organism>
<proteinExistence type="predicted"/>
<keyword evidence="2" id="KW-1185">Reference proteome</keyword>
<accession>A0A9X8Y849</accession>
<dbReference type="RefSeq" id="WP_132084415.1">
    <property type="nucleotide sequence ID" value="NZ_SLUK01000005.1"/>
</dbReference>
<dbReference type="Pfam" id="PF12646">
    <property type="entry name" value="DUF3783"/>
    <property type="match status" value="1"/>
</dbReference>
<dbReference type="InterPro" id="IPR016621">
    <property type="entry name" value="UCP014543"/>
</dbReference>
<gene>
    <name evidence="1" type="ORF">EDD78_10525</name>
</gene>
<evidence type="ECO:0000313" key="2">
    <source>
        <dbReference type="Proteomes" id="UP000294682"/>
    </source>
</evidence>
<dbReference type="EMBL" id="SLUK01000005">
    <property type="protein sequence ID" value="TCL43397.1"/>
    <property type="molecule type" value="Genomic_DNA"/>
</dbReference>
<sequence length="199" mass="21879">MKARIQNDELVLLYGLGETTEKGQKVLEALGELGAPYRQIPVEHLNQTLGFAAGMAGYEKQEPLYSGPAPEGEAIIMKGFSQERLNALLASLQKRQVGSIARKAVVTEHNRSWKLLDLFSELEREHVLMSAYDVLYKLVQVARGLDAAAFEKASFEALSMAAAKAEEVMKRGEEMTLEALQEATAGLRRAGSSLIEIEK</sequence>
<reference evidence="1 2" key="1">
    <citation type="submission" date="2019-03" db="EMBL/GenBank/DDBJ databases">
        <title>Genomic Encyclopedia of Type Strains, Phase IV (KMG-IV): sequencing the most valuable type-strain genomes for metagenomic binning, comparative biology and taxonomic classification.</title>
        <authorList>
            <person name="Goeker M."/>
        </authorList>
    </citation>
    <scope>NUCLEOTIDE SEQUENCE [LARGE SCALE GENOMIC DNA]</scope>
    <source>
        <strain evidence="1 2">DSM 100433</strain>
    </source>
</reference>